<dbReference type="Pfam" id="PF13670">
    <property type="entry name" value="PepSY_2"/>
    <property type="match status" value="2"/>
</dbReference>
<dbReference type="RefSeq" id="WP_140653349.1">
    <property type="nucleotide sequence ID" value="NZ_RCZO01000007.1"/>
</dbReference>
<accession>A0A502C3M1</accession>
<name>A0A502C3M1_9GAMM</name>
<dbReference type="AlphaFoldDB" id="A0A502C3M1"/>
<dbReference type="Proteomes" id="UP000319486">
    <property type="component" value="Unassembled WGS sequence"/>
</dbReference>
<dbReference type="EMBL" id="RCZO01000007">
    <property type="protein sequence ID" value="TPG07342.1"/>
    <property type="molecule type" value="Genomic_DNA"/>
</dbReference>
<feature type="domain" description="PepSY" evidence="2">
    <location>
        <begin position="23"/>
        <end position="82"/>
    </location>
</feature>
<feature type="domain" description="PepSY" evidence="2">
    <location>
        <begin position="90"/>
        <end position="142"/>
    </location>
</feature>
<sequence>MKNKITSLTFALALGTLSLGVSGLVMAQQAMTEPQVHSKLTEQGYTKVHDVKFKDGMWRAEAKSADGKHVDLRIDAKTGEIYPDEQVSRLSEKDVRASLETQGYTHVHDVDFDDGIWKAKAENQSGVDVKLKIDAGTGKVIATD</sequence>
<reference evidence="3 4" key="1">
    <citation type="journal article" date="2019" name="Environ. Microbiol.">
        <title>Species interactions and distinct microbial communities in high Arctic permafrost affected cryosols are associated with the CH4 and CO2 gas fluxes.</title>
        <authorList>
            <person name="Altshuler I."/>
            <person name="Hamel J."/>
            <person name="Turney S."/>
            <person name="Magnuson E."/>
            <person name="Levesque R."/>
            <person name="Greer C."/>
            <person name="Whyte L.G."/>
        </authorList>
    </citation>
    <scope>NUCLEOTIDE SEQUENCE [LARGE SCALE GENOMIC DNA]</scope>
    <source>
        <strain evidence="3 4">S13Y</strain>
    </source>
</reference>
<feature type="chain" id="PRO_5021449589" evidence="1">
    <location>
        <begin position="28"/>
        <end position="144"/>
    </location>
</feature>
<evidence type="ECO:0000313" key="4">
    <source>
        <dbReference type="Proteomes" id="UP000319486"/>
    </source>
</evidence>
<feature type="signal peptide" evidence="1">
    <location>
        <begin position="1"/>
        <end position="27"/>
    </location>
</feature>
<keyword evidence="1" id="KW-0732">Signal</keyword>
<evidence type="ECO:0000259" key="2">
    <source>
        <dbReference type="Pfam" id="PF13670"/>
    </source>
</evidence>
<dbReference type="InterPro" id="IPR025711">
    <property type="entry name" value="PepSY"/>
</dbReference>
<proteinExistence type="predicted"/>
<organism evidence="3 4">
    <name type="scientific">Rhodanobacter glycinis</name>
    <dbReference type="NCBI Taxonomy" id="582702"/>
    <lineage>
        <taxon>Bacteria</taxon>
        <taxon>Pseudomonadati</taxon>
        <taxon>Pseudomonadota</taxon>
        <taxon>Gammaproteobacteria</taxon>
        <taxon>Lysobacterales</taxon>
        <taxon>Rhodanobacteraceae</taxon>
        <taxon>Rhodanobacter</taxon>
    </lineage>
</organism>
<evidence type="ECO:0000256" key="1">
    <source>
        <dbReference type="SAM" id="SignalP"/>
    </source>
</evidence>
<protein>
    <submittedName>
        <fullName evidence="3">PepSY domain-containing protein</fullName>
    </submittedName>
</protein>
<comment type="caution">
    <text evidence="3">The sequence shown here is derived from an EMBL/GenBank/DDBJ whole genome shotgun (WGS) entry which is preliminary data.</text>
</comment>
<evidence type="ECO:0000313" key="3">
    <source>
        <dbReference type="EMBL" id="TPG07342.1"/>
    </source>
</evidence>
<keyword evidence="4" id="KW-1185">Reference proteome</keyword>
<gene>
    <name evidence="3" type="ORF">EAH88_12925</name>
</gene>